<reference evidence="3" key="1">
    <citation type="submission" date="2014-07" db="EMBL/GenBank/DDBJ databases">
        <authorList>
            <person name="Martin A.A"/>
            <person name="De Silva N."/>
        </authorList>
    </citation>
    <scope>NUCLEOTIDE SEQUENCE</scope>
</reference>
<proteinExistence type="predicted"/>
<dbReference type="InterPro" id="IPR001584">
    <property type="entry name" value="Integrase_cat-core"/>
</dbReference>
<keyword evidence="1" id="KW-0511">Multifunctional enzyme</keyword>
<dbReference type="Proteomes" id="UP000035680">
    <property type="component" value="Unassembled WGS sequence"/>
</dbReference>
<evidence type="ECO:0000313" key="3">
    <source>
        <dbReference type="Proteomes" id="UP000035680"/>
    </source>
</evidence>
<dbReference type="InterPro" id="IPR012337">
    <property type="entry name" value="RNaseH-like_sf"/>
</dbReference>
<dbReference type="SUPFAM" id="SSF56672">
    <property type="entry name" value="DNA/RNA polymerases"/>
    <property type="match status" value="1"/>
</dbReference>
<evidence type="ECO:0000256" key="1">
    <source>
        <dbReference type="ARBA" id="ARBA00023268"/>
    </source>
</evidence>
<name>A0A0K0G3I4_STRVS</name>
<dbReference type="GO" id="GO:0015074">
    <property type="term" value="P:DNA integration"/>
    <property type="evidence" value="ECO:0007669"/>
    <property type="project" value="InterPro"/>
</dbReference>
<feature type="domain" description="Integrase catalytic" evidence="2">
    <location>
        <begin position="370"/>
        <end position="525"/>
    </location>
</feature>
<sequence>MEAMRVKANHEKFKFAEKEVLMLGHHLDEIGSRPNEDAIKAWREYDTPRSWKAVRRFTGGVTYFKSHIPGLSIHLKDLHAVENCREKFAWTKELDESFMKAKEAVCKAMRTYRIDNSKPLMLFTDASQEKVAAALVQKADNEEDSYVPIAFFSKLLPKRVKPLPAIVIETRAIQQAILHLSKVIDGREVIIYSDHKPLTTCKKLSENIEVEMLMEEMARRGMRICYRKGSKNELADALSCATCKSLKVSEEDRIVQTIKLWRTLYDKENNEDNSIDETIGVVNEGVVSKKIKEIPEEIKKVFQKYHDQLGHPSYERSFIMIDRELVKVGKSISRKKVRKMYREFLTQCEICARLRERRKDRERNLGRHEKLSMEAMDELQMDLLGPVKGSVNDYQHVLGIVDRATRYLFLINLRTKSTEEIHRKLMERVIGIFGMPRTFTSDKAKLFEGLKNKGIPISFGCAQHHESQALIERTFRTIEKCFKAMTLQMNESSWDNLTAMVCLNYNLSYHTVLRERPAKLFLSYVSRQPFEDGDDVSKKYNYSLERQNEIGKACRVSYEILKALQESPTTMEEEFRIG</sequence>
<dbReference type="InterPro" id="IPR043502">
    <property type="entry name" value="DNA/RNA_pol_sf"/>
</dbReference>
<dbReference type="PROSITE" id="PS50994">
    <property type="entry name" value="INTEGRASE"/>
    <property type="match status" value="1"/>
</dbReference>
<evidence type="ECO:0000259" key="2">
    <source>
        <dbReference type="PROSITE" id="PS50994"/>
    </source>
</evidence>
<dbReference type="WBParaSite" id="SVE_1928900.1">
    <property type="protein sequence ID" value="SVE_1928900.1"/>
    <property type="gene ID" value="SVE_1928900"/>
</dbReference>
<reference evidence="4" key="2">
    <citation type="submission" date="2015-08" db="UniProtKB">
        <authorList>
            <consortium name="WormBaseParasite"/>
        </authorList>
    </citation>
    <scope>IDENTIFICATION</scope>
</reference>
<dbReference type="PANTHER" id="PTHR37984:SF5">
    <property type="entry name" value="PROTEIN NYNRIN-LIKE"/>
    <property type="match status" value="1"/>
</dbReference>
<dbReference type="InterPro" id="IPR036397">
    <property type="entry name" value="RNaseH_sf"/>
</dbReference>
<protein>
    <submittedName>
        <fullName evidence="4">Integrase catalytic domain-containing protein</fullName>
    </submittedName>
</protein>
<keyword evidence="3" id="KW-1185">Reference proteome</keyword>
<dbReference type="AlphaFoldDB" id="A0A0K0G3I4"/>
<organism evidence="3 4">
    <name type="scientific">Strongyloides venezuelensis</name>
    <name type="common">Threadworm</name>
    <dbReference type="NCBI Taxonomy" id="75913"/>
    <lineage>
        <taxon>Eukaryota</taxon>
        <taxon>Metazoa</taxon>
        <taxon>Ecdysozoa</taxon>
        <taxon>Nematoda</taxon>
        <taxon>Chromadorea</taxon>
        <taxon>Rhabditida</taxon>
        <taxon>Tylenchina</taxon>
        <taxon>Panagrolaimomorpha</taxon>
        <taxon>Strongyloidoidea</taxon>
        <taxon>Strongyloididae</taxon>
        <taxon>Strongyloides</taxon>
    </lineage>
</organism>
<dbReference type="InterPro" id="IPR043128">
    <property type="entry name" value="Rev_trsase/Diguanyl_cyclase"/>
</dbReference>
<dbReference type="InterPro" id="IPR050951">
    <property type="entry name" value="Retrovirus_Pol_polyprotein"/>
</dbReference>
<dbReference type="GO" id="GO:0003824">
    <property type="term" value="F:catalytic activity"/>
    <property type="evidence" value="ECO:0007669"/>
    <property type="project" value="UniProtKB-KW"/>
</dbReference>
<dbReference type="Gene3D" id="3.30.420.10">
    <property type="entry name" value="Ribonuclease H-like superfamily/Ribonuclease H"/>
    <property type="match status" value="1"/>
</dbReference>
<dbReference type="PANTHER" id="PTHR37984">
    <property type="entry name" value="PROTEIN CBG26694"/>
    <property type="match status" value="1"/>
</dbReference>
<dbReference type="Gene3D" id="3.30.70.270">
    <property type="match status" value="1"/>
</dbReference>
<dbReference type="Pfam" id="PF17919">
    <property type="entry name" value="RT_RNaseH_2"/>
    <property type="match status" value="1"/>
</dbReference>
<accession>A0A0K0G3I4</accession>
<dbReference type="InterPro" id="IPR041577">
    <property type="entry name" value="RT_RNaseH_2"/>
</dbReference>
<evidence type="ECO:0000313" key="4">
    <source>
        <dbReference type="WBParaSite" id="SVE_1928900.1"/>
    </source>
</evidence>
<dbReference type="SUPFAM" id="SSF53098">
    <property type="entry name" value="Ribonuclease H-like"/>
    <property type="match status" value="1"/>
</dbReference>
<dbReference type="GO" id="GO:0003676">
    <property type="term" value="F:nucleic acid binding"/>
    <property type="evidence" value="ECO:0007669"/>
    <property type="project" value="InterPro"/>
</dbReference>
<dbReference type="GO" id="GO:0042575">
    <property type="term" value="C:DNA polymerase complex"/>
    <property type="evidence" value="ECO:0007669"/>
    <property type="project" value="UniProtKB-ARBA"/>
</dbReference>
<dbReference type="STRING" id="75913.A0A0K0G3I4"/>